<reference evidence="1 2" key="1">
    <citation type="submission" date="2020-02" db="EMBL/GenBank/DDBJ databases">
        <authorList>
            <person name="Ferguson B K."/>
        </authorList>
    </citation>
    <scope>NUCLEOTIDE SEQUENCE [LARGE SCALE GENOMIC DNA]</scope>
</reference>
<proteinExistence type="predicted"/>
<dbReference type="Proteomes" id="UP000479000">
    <property type="component" value="Unassembled WGS sequence"/>
</dbReference>
<evidence type="ECO:0000313" key="1">
    <source>
        <dbReference type="EMBL" id="CAA9999672.1"/>
    </source>
</evidence>
<name>A0A6H5GA17_9HEMI</name>
<dbReference type="AlphaFoldDB" id="A0A6H5GA17"/>
<organism evidence="1 2">
    <name type="scientific">Nesidiocoris tenuis</name>
    <dbReference type="NCBI Taxonomy" id="355587"/>
    <lineage>
        <taxon>Eukaryota</taxon>
        <taxon>Metazoa</taxon>
        <taxon>Ecdysozoa</taxon>
        <taxon>Arthropoda</taxon>
        <taxon>Hexapoda</taxon>
        <taxon>Insecta</taxon>
        <taxon>Pterygota</taxon>
        <taxon>Neoptera</taxon>
        <taxon>Paraneoptera</taxon>
        <taxon>Hemiptera</taxon>
        <taxon>Heteroptera</taxon>
        <taxon>Panheteroptera</taxon>
        <taxon>Cimicomorpha</taxon>
        <taxon>Miridae</taxon>
        <taxon>Dicyphina</taxon>
        <taxon>Nesidiocoris</taxon>
    </lineage>
</organism>
<gene>
    <name evidence="1" type="ORF">NTEN_LOCUS5954</name>
</gene>
<keyword evidence="2" id="KW-1185">Reference proteome</keyword>
<accession>A0A6H5GA17</accession>
<feature type="non-terminal residue" evidence="1">
    <location>
        <position position="150"/>
    </location>
</feature>
<dbReference type="EMBL" id="CADCXU010009031">
    <property type="protein sequence ID" value="CAA9999672.1"/>
    <property type="molecule type" value="Genomic_DNA"/>
</dbReference>
<sequence length="150" mass="16906">MAPGPEEGCAGESAQKGILSLLLVSGWELWKWKGARLIGQGAPVDAPAVRSSTGPQAWDPRVPLSGTTWKWERRVPHREDTGTTAHVWTSVPPTKPNFHDLRGDYRDFCLIMRPPLTRYGQAVSLRSHQKCRLTLVWNLAQELLDPKRRF</sequence>
<protein>
    <submittedName>
        <fullName evidence="1">Uncharacterized protein</fullName>
    </submittedName>
</protein>
<evidence type="ECO:0000313" key="2">
    <source>
        <dbReference type="Proteomes" id="UP000479000"/>
    </source>
</evidence>